<dbReference type="RefSeq" id="WP_262427261.1">
    <property type="nucleotide sequence ID" value="NZ_JACRTJ010000013.1"/>
</dbReference>
<dbReference type="NCBIfam" id="TIGR02860">
    <property type="entry name" value="spore_IV_B"/>
    <property type="match status" value="1"/>
</dbReference>
<protein>
    <submittedName>
        <fullName evidence="2">SpoIVB peptidase</fullName>
        <ecNumber evidence="2">3.4.21.116</ecNumber>
    </submittedName>
</protein>
<dbReference type="Gene3D" id="2.30.42.10">
    <property type="match status" value="1"/>
</dbReference>
<dbReference type="InterPro" id="IPR001478">
    <property type="entry name" value="PDZ"/>
</dbReference>
<proteinExistence type="predicted"/>
<dbReference type="Proteomes" id="UP000647491">
    <property type="component" value="Unassembled WGS sequence"/>
</dbReference>
<name>A0ABR7NRL1_9FIRM</name>
<evidence type="ECO:0000313" key="3">
    <source>
        <dbReference type="Proteomes" id="UP000647491"/>
    </source>
</evidence>
<dbReference type="Pfam" id="PF13180">
    <property type="entry name" value="PDZ_2"/>
    <property type="match status" value="1"/>
</dbReference>
<reference evidence="2 3" key="1">
    <citation type="submission" date="2020-08" db="EMBL/GenBank/DDBJ databases">
        <title>Genome public.</title>
        <authorList>
            <person name="Liu C."/>
            <person name="Sun Q."/>
        </authorList>
    </citation>
    <scope>NUCLEOTIDE SEQUENCE [LARGE SCALE GENOMIC DNA]</scope>
    <source>
        <strain evidence="2 3">BX10</strain>
    </source>
</reference>
<dbReference type="InterPro" id="IPR014219">
    <property type="entry name" value="SpoIVB"/>
</dbReference>
<dbReference type="GO" id="GO:0016787">
    <property type="term" value="F:hydrolase activity"/>
    <property type="evidence" value="ECO:0007669"/>
    <property type="project" value="UniProtKB-KW"/>
</dbReference>
<evidence type="ECO:0000259" key="1">
    <source>
        <dbReference type="PROSITE" id="PS51494"/>
    </source>
</evidence>
<sequence>MTRKERLRRILAGVFCFSLVFTIAFTWGYVKLAVPDRLNLVVSEEEIFHFTLPPGVTLESDSEEVVLGNASNIPAGKVRIQTTEPVSMYGASEGSYHLGMKLFGLIRMKDIQVDVVDGMYAAPCGVPVGIYLKSRGVMVVGTGEIVNDAGNVVEPAFGVLKSGDYIETVNGREMEDKDDLIQAVSASSGSPVSLEVRRDGELLKVELEPVLAEDGTYKLGAWVRDDTQGIGTVTYVDMNGSFGALGHGISDSDTGKLVDIREGGLYDTQIMGIEKGTSGKPGVMSGVIYYGKGTKLGEVTANTEEGIFGTVNRRFLERFQSEAIPVGFRQDVHKGQAFIRSDVSGEVRDYEIEIQKVDHASLQKNKGMVIRVVDEELLKLTGGIVQGMSGSPIIQDGKLIGAVTHVFIQDSTKGYGIFIENMLEH</sequence>
<evidence type="ECO:0000313" key="2">
    <source>
        <dbReference type="EMBL" id="MBC8598757.1"/>
    </source>
</evidence>
<keyword evidence="2" id="KW-0378">Hydrolase</keyword>
<dbReference type="EC" id="3.4.21.116" evidence="2"/>
<organism evidence="2 3">
    <name type="scientific">Enterocloster hominis</name>
    <name type="common">ex Liu et al. 2021</name>
    <dbReference type="NCBI Taxonomy" id="2763663"/>
    <lineage>
        <taxon>Bacteria</taxon>
        <taxon>Bacillati</taxon>
        <taxon>Bacillota</taxon>
        <taxon>Clostridia</taxon>
        <taxon>Lachnospirales</taxon>
        <taxon>Lachnospiraceae</taxon>
        <taxon>Enterocloster</taxon>
    </lineage>
</organism>
<keyword evidence="3" id="KW-1185">Reference proteome</keyword>
<comment type="caution">
    <text evidence="2">The sequence shown here is derived from an EMBL/GenBank/DDBJ whole genome shotgun (WGS) entry which is preliminary data.</text>
</comment>
<dbReference type="EMBL" id="JACRTJ010000013">
    <property type="protein sequence ID" value="MBC8598757.1"/>
    <property type="molecule type" value="Genomic_DNA"/>
</dbReference>
<dbReference type="InterPro" id="IPR036034">
    <property type="entry name" value="PDZ_sf"/>
</dbReference>
<dbReference type="SUPFAM" id="SSF50156">
    <property type="entry name" value="PDZ domain-like"/>
    <property type="match status" value="1"/>
</dbReference>
<dbReference type="PROSITE" id="PS51494">
    <property type="entry name" value="SPOIVB"/>
    <property type="match status" value="1"/>
</dbReference>
<accession>A0ABR7NRL1</accession>
<dbReference type="InterPro" id="IPR009003">
    <property type="entry name" value="Peptidase_S1_PA"/>
</dbReference>
<gene>
    <name evidence="2" type="primary">spoIVB</name>
    <name evidence="2" type="ORF">H8708_05840</name>
</gene>
<feature type="domain" description="Peptidase S55" evidence="1">
    <location>
        <begin position="201"/>
        <end position="425"/>
    </location>
</feature>
<dbReference type="Pfam" id="PF05580">
    <property type="entry name" value="Peptidase_S55"/>
    <property type="match status" value="1"/>
</dbReference>
<dbReference type="InterPro" id="IPR008763">
    <property type="entry name" value="Peptidase_S55"/>
</dbReference>
<dbReference type="SUPFAM" id="SSF50494">
    <property type="entry name" value="Trypsin-like serine proteases"/>
    <property type="match status" value="1"/>
</dbReference>